<dbReference type="Proteomes" id="UP000609064">
    <property type="component" value="Unassembled WGS sequence"/>
</dbReference>
<name>A0A917DWY5_9BACT</name>
<evidence type="ECO:0000313" key="2">
    <source>
        <dbReference type="EMBL" id="GGD76598.1"/>
    </source>
</evidence>
<evidence type="ECO:0008006" key="4">
    <source>
        <dbReference type="Google" id="ProtNLM"/>
    </source>
</evidence>
<dbReference type="InterPro" id="IPR011990">
    <property type="entry name" value="TPR-like_helical_dom_sf"/>
</dbReference>
<organism evidence="2 3">
    <name type="scientific">Emticicia aquatilis</name>
    <dbReference type="NCBI Taxonomy" id="1537369"/>
    <lineage>
        <taxon>Bacteria</taxon>
        <taxon>Pseudomonadati</taxon>
        <taxon>Bacteroidota</taxon>
        <taxon>Cytophagia</taxon>
        <taxon>Cytophagales</taxon>
        <taxon>Leadbetterellaceae</taxon>
        <taxon>Emticicia</taxon>
    </lineage>
</organism>
<keyword evidence="3" id="KW-1185">Reference proteome</keyword>
<evidence type="ECO:0000313" key="3">
    <source>
        <dbReference type="Proteomes" id="UP000609064"/>
    </source>
</evidence>
<sequence>MKKTFIYSLITASTLVATSCNKEYLNPSAASEQQVVNDVNGLIALANGLQYRLTVGRASPMYALPSAIGLTTKELKVLNAGNTDELNLEAGGAAVQGNNSLISNLWNQSHLVRANADNILNNVSKVSDAGTKSGLIAYASIFKAIALGNLAMGWEQSPITTAENAPFVARTEVLKNAVSILENAATALATAPSTNFTSRIVSGIDLTNTVQALIARYSLMLGDYDKALAAAAKVDLTKRSAFTFDDTSRNPIFDATFSNRNVTEPLNADFGLPTALKPDSKDKRIAFFFQTTVAANNLGRASFFTANSSAIPVYLPGEISLIIAEANARKGSIDAAITELNKVLTKKTDVWGIGADLPAYAGDKTAAAVLTEIYKQRCIELFMQGFRLEDSRRFNRPAAGTAGAERTRNWYPYPLSERDNNKSIPADPAI</sequence>
<comment type="caution">
    <text evidence="2">The sequence shown here is derived from an EMBL/GenBank/DDBJ whole genome shotgun (WGS) entry which is preliminary data.</text>
</comment>
<protein>
    <recommendedName>
        <fullName evidence="4">RagB/SusD family nutrient uptake outer membrane protein</fullName>
    </recommendedName>
</protein>
<gene>
    <name evidence="2" type="ORF">GCM10011514_45690</name>
</gene>
<dbReference type="AlphaFoldDB" id="A0A917DWY5"/>
<dbReference type="EMBL" id="BMKK01000012">
    <property type="protein sequence ID" value="GGD76598.1"/>
    <property type="molecule type" value="Genomic_DNA"/>
</dbReference>
<evidence type="ECO:0000256" key="1">
    <source>
        <dbReference type="SAM" id="MobiDB-lite"/>
    </source>
</evidence>
<dbReference type="RefSeq" id="WP_188769811.1">
    <property type="nucleotide sequence ID" value="NZ_BMKK01000012.1"/>
</dbReference>
<dbReference type="SUPFAM" id="SSF48452">
    <property type="entry name" value="TPR-like"/>
    <property type="match status" value="1"/>
</dbReference>
<dbReference type="Gene3D" id="1.25.40.390">
    <property type="match status" value="1"/>
</dbReference>
<reference evidence="2" key="1">
    <citation type="journal article" date="2014" name="Int. J. Syst. Evol. Microbiol.">
        <title>Complete genome sequence of Corynebacterium casei LMG S-19264T (=DSM 44701T), isolated from a smear-ripened cheese.</title>
        <authorList>
            <consortium name="US DOE Joint Genome Institute (JGI-PGF)"/>
            <person name="Walter F."/>
            <person name="Albersmeier A."/>
            <person name="Kalinowski J."/>
            <person name="Ruckert C."/>
        </authorList>
    </citation>
    <scope>NUCLEOTIDE SEQUENCE</scope>
    <source>
        <strain evidence="2">CGMCC 1.15958</strain>
    </source>
</reference>
<proteinExistence type="predicted"/>
<dbReference type="PROSITE" id="PS51257">
    <property type="entry name" value="PROKAR_LIPOPROTEIN"/>
    <property type="match status" value="1"/>
</dbReference>
<accession>A0A917DWY5</accession>
<feature type="region of interest" description="Disordered" evidence="1">
    <location>
        <begin position="410"/>
        <end position="430"/>
    </location>
</feature>
<dbReference type="GO" id="GO:0009279">
    <property type="term" value="C:cell outer membrane"/>
    <property type="evidence" value="ECO:0007669"/>
    <property type="project" value="UniProtKB-SubCell"/>
</dbReference>
<reference evidence="2" key="2">
    <citation type="submission" date="2020-09" db="EMBL/GenBank/DDBJ databases">
        <authorList>
            <person name="Sun Q."/>
            <person name="Zhou Y."/>
        </authorList>
    </citation>
    <scope>NUCLEOTIDE SEQUENCE</scope>
    <source>
        <strain evidence="2">CGMCC 1.15958</strain>
    </source>
</reference>